<feature type="compositionally biased region" description="Basic and acidic residues" evidence="1">
    <location>
        <begin position="71"/>
        <end position="81"/>
    </location>
</feature>
<evidence type="ECO:0000313" key="2">
    <source>
        <dbReference type="EMBL" id="MPC84946.1"/>
    </source>
</evidence>
<dbReference type="AlphaFoldDB" id="A0A5B7ITG6"/>
<keyword evidence="3" id="KW-1185">Reference proteome</keyword>
<dbReference type="Proteomes" id="UP000324222">
    <property type="component" value="Unassembled WGS sequence"/>
</dbReference>
<sequence length="122" mass="14079">MRPREEGMHAVTKIIKAVAMEIMIEKSKEYNNTAMTKRVKTVNERKNKNYPIRRHNSSGHTAPLGLTGERYISDRGTRFGKDSNPARLHKRPDYAIQPPPMKGEELIRRKAFNTTVTKRKFG</sequence>
<reference evidence="2 3" key="1">
    <citation type="submission" date="2019-05" db="EMBL/GenBank/DDBJ databases">
        <title>Another draft genome of Portunus trituberculatus and its Hox gene families provides insights of decapod evolution.</title>
        <authorList>
            <person name="Jeong J.-H."/>
            <person name="Song I."/>
            <person name="Kim S."/>
            <person name="Choi T."/>
            <person name="Kim D."/>
            <person name="Ryu S."/>
            <person name="Kim W."/>
        </authorList>
    </citation>
    <scope>NUCLEOTIDE SEQUENCE [LARGE SCALE GENOMIC DNA]</scope>
    <source>
        <tissue evidence="2">Muscle</tissue>
    </source>
</reference>
<organism evidence="2 3">
    <name type="scientific">Portunus trituberculatus</name>
    <name type="common">Swimming crab</name>
    <name type="synonym">Neptunus trituberculatus</name>
    <dbReference type="NCBI Taxonomy" id="210409"/>
    <lineage>
        <taxon>Eukaryota</taxon>
        <taxon>Metazoa</taxon>
        <taxon>Ecdysozoa</taxon>
        <taxon>Arthropoda</taxon>
        <taxon>Crustacea</taxon>
        <taxon>Multicrustacea</taxon>
        <taxon>Malacostraca</taxon>
        <taxon>Eumalacostraca</taxon>
        <taxon>Eucarida</taxon>
        <taxon>Decapoda</taxon>
        <taxon>Pleocyemata</taxon>
        <taxon>Brachyura</taxon>
        <taxon>Eubrachyura</taxon>
        <taxon>Portunoidea</taxon>
        <taxon>Portunidae</taxon>
        <taxon>Portuninae</taxon>
        <taxon>Portunus</taxon>
    </lineage>
</organism>
<evidence type="ECO:0000313" key="3">
    <source>
        <dbReference type="Proteomes" id="UP000324222"/>
    </source>
</evidence>
<comment type="caution">
    <text evidence="2">The sequence shown here is derived from an EMBL/GenBank/DDBJ whole genome shotgun (WGS) entry which is preliminary data.</text>
</comment>
<protein>
    <submittedName>
        <fullName evidence="2">Uncharacterized protein</fullName>
    </submittedName>
</protein>
<evidence type="ECO:0000256" key="1">
    <source>
        <dbReference type="SAM" id="MobiDB-lite"/>
    </source>
</evidence>
<name>A0A5B7ITG6_PORTR</name>
<proteinExistence type="predicted"/>
<accession>A0A5B7ITG6</accession>
<gene>
    <name evidence="2" type="ORF">E2C01_079700</name>
</gene>
<feature type="region of interest" description="Disordered" evidence="1">
    <location>
        <begin position="44"/>
        <end position="103"/>
    </location>
</feature>
<dbReference type="EMBL" id="VSRR010066891">
    <property type="protein sequence ID" value="MPC84946.1"/>
    <property type="molecule type" value="Genomic_DNA"/>
</dbReference>